<protein>
    <recommendedName>
        <fullName evidence="2">DUF6824 domain-containing protein</fullName>
    </recommendedName>
</protein>
<organism evidence="3 4">
    <name type="scientific">Thalassiosira pseudonana</name>
    <name type="common">Marine diatom</name>
    <name type="synonym">Cyclotella nana</name>
    <dbReference type="NCBI Taxonomy" id="35128"/>
    <lineage>
        <taxon>Eukaryota</taxon>
        <taxon>Sar</taxon>
        <taxon>Stramenopiles</taxon>
        <taxon>Ochrophyta</taxon>
        <taxon>Bacillariophyta</taxon>
        <taxon>Coscinodiscophyceae</taxon>
        <taxon>Thalassiosirophycidae</taxon>
        <taxon>Thalassiosirales</taxon>
        <taxon>Thalassiosiraceae</taxon>
        <taxon>Thalassiosira</taxon>
    </lineage>
</organism>
<feature type="compositionally biased region" description="Basic and acidic residues" evidence="1">
    <location>
        <begin position="369"/>
        <end position="378"/>
    </location>
</feature>
<dbReference type="PaxDb" id="35128-Thaps268217"/>
<evidence type="ECO:0000256" key="1">
    <source>
        <dbReference type="SAM" id="MobiDB-lite"/>
    </source>
</evidence>
<feature type="region of interest" description="Disordered" evidence="1">
    <location>
        <begin position="232"/>
        <end position="301"/>
    </location>
</feature>
<evidence type="ECO:0000313" key="4">
    <source>
        <dbReference type="Proteomes" id="UP000001449"/>
    </source>
</evidence>
<keyword evidence="4" id="KW-1185">Reference proteome</keyword>
<proteinExistence type="predicted"/>
<feature type="compositionally biased region" description="Low complexity" evidence="1">
    <location>
        <begin position="253"/>
        <end position="267"/>
    </location>
</feature>
<feature type="region of interest" description="Disordered" evidence="1">
    <location>
        <begin position="353"/>
        <end position="378"/>
    </location>
</feature>
<sequence>MNPLLFMSWRLCQSSSPLVQSCACKAIASSSAFSDSDTSHLHKTTSQCAFDYLKTSTANMASWLYYTSSSWLLLPLITRMHDTKLSIKPSTITSTMSIGRSSKRTRCDNQRNSNSTTINNMGAEARRISNVSSTAAVPSSTEPVDDTVYPSVAQSLPWLYGKESETSVSRKTTTMKQHQQLNQSHTLKRVNSKEWVREYKKERIDKINFNNVFGGVGDAAYNEIPALPPMNKVFSPDTHSKENRANVSRNHLSSPVSTSTASDSGSVHPMSPLSTASMGTGPSPADVICGRGGKANSHPGNNAFRAEALKLRSWYESSSKSEKFTISNMLVDFVRERGGRFLKRDKAQPGNWLEADGNDVRKKASQALREGKLKDVTP</sequence>
<dbReference type="AlphaFoldDB" id="B8BTW3"/>
<dbReference type="eggNOG" id="ENOG502T0M5">
    <property type="taxonomic scope" value="Eukaryota"/>
</dbReference>
<feature type="domain" description="DUF6824" evidence="2">
    <location>
        <begin position="286"/>
        <end position="370"/>
    </location>
</feature>
<evidence type="ECO:0000313" key="3">
    <source>
        <dbReference type="EMBL" id="EED95169.1"/>
    </source>
</evidence>
<name>B8BTW3_THAPS</name>
<dbReference type="EMBL" id="CM000639">
    <property type="protein sequence ID" value="EED95169.1"/>
    <property type="molecule type" value="Genomic_DNA"/>
</dbReference>
<dbReference type="KEGG" id="tps:THAPSDRAFT_268217"/>
<dbReference type="RefSeq" id="XP_002287726.1">
    <property type="nucleotide sequence ID" value="XM_002287690.1"/>
</dbReference>
<accession>B8BTW3</accession>
<dbReference type="Pfam" id="PF20710">
    <property type="entry name" value="DUF6824"/>
    <property type="match status" value="1"/>
</dbReference>
<dbReference type="InParanoid" id="B8BTW3"/>
<reference evidence="3 4" key="1">
    <citation type="journal article" date="2004" name="Science">
        <title>The genome of the diatom Thalassiosira pseudonana: ecology, evolution, and metabolism.</title>
        <authorList>
            <person name="Armbrust E.V."/>
            <person name="Berges J.A."/>
            <person name="Bowler C."/>
            <person name="Green B.R."/>
            <person name="Martinez D."/>
            <person name="Putnam N.H."/>
            <person name="Zhou S."/>
            <person name="Allen A.E."/>
            <person name="Apt K.E."/>
            <person name="Bechner M."/>
            <person name="Brzezinski M.A."/>
            <person name="Chaal B.K."/>
            <person name="Chiovitti A."/>
            <person name="Davis A.K."/>
            <person name="Demarest M.S."/>
            <person name="Detter J.C."/>
            <person name="Glavina T."/>
            <person name="Goodstein D."/>
            <person name="Hadi M.Z."/>
            <person name="Hellsten U."/>
            <person name="Hildebrand M."/>
            <person name="Jenkins B.D."/>
            <person name="Jurka J."/>
            <person name="Kapitonov V.V."/>
            <person name="Kroger N."/>
            <person name="Lau W.W."/>
            <person name="Lane T.W."/>
            <person name="Larimer F.W."/>
            <person name="Lippmeier J.C."/>
            <person name="Lucas S."/>
            <person name="Medina M."/>
            <person name="Montsant A."/>
            <person name="Obornik M."/>
            <person name="Parker M.S."/>
            <person name="Palenik B."/>
            <person name="Pazour G.J."/>
            <person name="Richardson P.M."/>
            <person name="Rynearson T.A."/>
            <person name="Saito M.A."/>
            <person name="Schwartz D.C."/>
            <person name="Thamatrakoln K."/>
            <person name="Valentin K."/>
            <person name="Vardi A."/>
            <person name="Wilkerson F.P."/>
            <person name="Rokhsar D.S."/>
        </authorList>
    </citation>
    <scope>NUCLEOTIDE SEQUENCE [LARGE SCALE GENOMIC DNA]</scope>
    <source>
        <strain evidence="3 4">CCMP1335</strain>
    </source>
</reference>
<dbReference type="Proteomes" id="UP000001449">
    <property type="component" value="Chromosome 2"/>
</dbReference>
<dbReference type="InterPro" id="IPR049227">
    <property type="entry name" value="DUF6824"/>
</dbReference>
<evidence type="ECO:0000259" key="2">
    <source>
        <dbReference type="Pfam" id="PF20710"/>
    </source>
</evidence>
<feature type="region of interest" description="Disordered" evidence="1">
    <location>
        <begin position="98"/>
        <end position="117"/>
    </location>
</feature>
<dbReference type="HOGENOM" id="CLU_732595_0_0_1"/>
<reference evidence="3 4" key="2">
    <citation type="journal article" date="2008" name="Nature">
        <title>The Phaeodactylum genome reveals the evolutionary history of diatom genomes.</title>
        <authorList>
            <person name="Bowler C."/>
            <person name="Allen A.E."/>
            <person name="Badger J.H."/>
            <person name="Grimwood J."/>
            <person name="Jabbari K."/>
            <person name="Kuo A."/>
            <person name="Maheswari U."/>
            <person name="Martens C."/>
            <person name="Maumus F."/>
            <person name="Otillar R.P."/>
            <person name="Rayko E."/>
            <person name="Salamov A."/>
            <person name="Vandepoele K."/>
            <person name="Beszteri B."/>
            <person name="Gruber A."/>
            <person name="Heijde M."/>
            <person name="Katinka M."/>
            <person name="Mock T."/>
            <person name="Valentin K."/>
            <person name="Verret F."/>
            <person name="Berges J.A."/>
            <person name="Brownlee C."/>
            <person name="Cadoret J.P."/>
            <person name="Chiovitti A."/>
            <person name="Choi C.J."/>
            <person name="Coesel S."/>
            <person name="De Martino A."/>
            <person name="Detter J.C."/>
            <person name="Durkin C."/>
            <person name="Falciatore A."/>
            <person name="Fournet J."/>
            <person name="Haruta M."/>
            <person name="Huysman M.J."/>
            <person name="Jenkins B.D."/>
            <person name="Jiroutova K."/>
            <person name="Jorgensen R.E."/>
            <person name="Joubert Y."/>
            <person name="Kaplan A."/>
            <person name="Kroger N."/>
            <person name="Kroth P.G."/>
            <person name="La Roche J."/>
            <person name="Lindquist E."/>
            <person name="Lommer M."/>
            <person name="Martin-Jezequel V."/>
            <person name="Lopez P.J."/>
            <person name="Lucas S."/>
            <person name="Mangogna M."/>
            <person name="McGinnis K."/>
            <person name="Medlin L.K."/>
            <person name="Montsant A."/>
            <person name="Oudot-Le Secq M.P."/>
            <person name="Napoli C."/>
            <person name="Obornik M."/>
            <person name="Parker M.S."/>
            <person name="Petit J.L."/>
            <person name="Porcel B.M."/>
            <person name="Poulsen N."/>
            <person name="Robison M."/>
            <person name="Rychlewski L."/>
            <person name="Rynearson T.A."/>
            <person name="Schmutz J."/>
            <person name="Shapiro H."/>
            <person name="Siaut M."/>
            <person name="Stanley M."/>
            <person name="Sussman M.R."/>
            <person name="Taylor A.R."/>
            <person name="Vardi A."/>
            <person name="von Dassow P."/>
            <person name="Vyverman W."/>
            <person name="Willis A."/>
            <person name="Wyrwicz L.S."/>
            <person name="Rokhsar D.S."/>
            <person name="Weissenbach J."/>
            <person name="Armbrust E.V."/>
            <person name="Green B.R."/>
            <person name="Van de Peer Y."/>
            <person name="Grigoriev I.V."/>
        </authorList>
    </citation>
    <scope>NUCLEOTIDE SEQUENCE [LARGE SCALE GENOMIC DNA]</scope>
    <source>
        <strain evidence="3 4">CCMP1335</strain>
    </source>
</reference>
<gene>
    <name evidence="3" type="ORF">THAPSDRAFT_268217</name>
</gene>
<dbReference type="GeneID" id="7448691"/>